<evidence type="ECO:0000256" key="2">
    <source>
        <dbReference type="ARBA" id="ARBA00022475"/>
    </source>
</evidence>
<dbReference type="GO" id="GO:0008233">
    <property type="term" value="F:peptidase activity"/>
    <property type="evidence" value="ECO:0007669"/>
    <property type="project" value="UniProtKB-KW"/>
</dbReference>
<sequence length="547" mass="59759">MTVEQTYPLHGKKLSLSPWLLIAAGLAAMYIPSFVDLFHGVWGTERNAHGPIVLAVACCYMYVRIRQLREEGLIERKPAPLAGGVMMCFGLLCFALGRSQTVLFMEAGSLVPILAGVVLLFFGVRTCKRLWFAFFFMLFMVPLPASVVDLLTQPLKIGVSYAAEHLLRVFDYPIARSGVILYMGQYQLLVADACAGLNSLFTLEALGLLYMNLVRHQSLLRNVTLALLIVPISFTANTVRVVVLALITYHLGDAAGQGFLHGFAGMLLFFVALGLIIAMDSLLRLIAVRYALWRGIAVPEAVPRARKPAAQERGALFAIGVPQAALMATGMVVAVAVAHLLVPREENVVKTAKFDSFVPHAFADWREVPSPYLQVSVDLDDGTGRNPDQPYDDVLSRTYVNSRGEQVMLALAYAGEQMQDVKIHSPEVCYVAQGFVLRDSTPMSLSTVGAGKPVSGRRFVARNNDRLEAVSYWMRIGDSFPDGGLAARIKIFREGMAGRISDGILVRASSLMRESGQESAAYALQQRFLLDLEAAMSKSNPGLLAPV</sequence>
<evidence type="ECO:0000256" key="1">
    <source>
        <dbReference type="ARBA" id="ARBA00004651"/>
    </source>
</evidence>
<evidence type="ECO:0000313" key="10">
    <source>
        <dbReference type="EMBL" id="OWY30973.1"/>
    </source>
</evidence>
<evidence type="ECO:0000256" key="5">
    <source>
        <dbReference type="ARBA" id="ARBA00022801"/>
    </source>
</evidence>
<dbReference type="InterPro" id="IPR014263">
    <property type="entry name" value="Methanolan_biosynth_EpsI"/>
</dbReference>
<feature type="transmembrane region" description="Helical" evidence="8">
    <location>
        <begin position="259"/>
        <end position="279"/>
    </location>
</feature>
<dbReference type="RefSeq" id="WP_088749936.1">
    <property type="nucleotide sequence ID" value="NZ_CP193789.1"/>
</dbReference>
<feature type="domain" description="Methanolan biosynthesis EpsI" evidence="9">
    <location>
        <begin position="326"/>
        <end position="537"/>
    </location>
</feature>
<name>A0A246WV82_9BURK</name>
<keyword evidence="6 8" id="KW-1133">Transmembrane helix</keyword>
<gene>
    <name evidence="10" type="ORF">CEJ42_02600</name>
</gene>
<dbReference type="GO" id="GO:0005886">
    <property type="term" value="C:plasma membrane"/>
    <property type="evidence" value="ECO:0007669"/>
    <property type="project" value="UniProtKB-SubCell"/>
</dbReference>
<accession>A0A246WV82</accession>
<feature type="transmembrane region" description="Helical" evidence="8">
    <location>
        <begin position="103"/>
        <end position="123"/>
    </location>
</feature>
<feature type="transmembrane region" description="Helical" evidence="8">
    <location>
        <begin position="186"/>
        <end position="211"/>
    </location>
</feature>
<feature type="transmembrane region" description="Helical" evidence="8">
    <location>
        <begin position="223"/>
        <end position="247"/>
    </location>
</feature>
<evidence type="ECO:0000256" key="4">
    <source>
        <dbReference type="ARBA" id="ARBA00022692"/>
    </source>
</evidence>
<keyword evidence="4 8" id="KW-0812">Transmembrane</keyword>
<dbReference type="InterPro" id="IPR017544">
    <property type="entry name" value="Exosortase-2"/>
</dbReference>
<dbReference type="InterPro" id="IPR013426">
    <property type="entry name" value="EpsH-like"/>
</dbReference>
<evidence type="ECO:0000313" key="11">
    <source>
        <dbReference type="Proteomes" id="UP000197596"/>
    </source>
</evidence>
<feature type="transmembrane region" description="Helical" evidence="8">
    <location>
        <begin position="20"/>
        <end position="42"/>
    </location>
</feature>
<feature type="transmembrane region" description="Helical" evidence="8">
    <location>
        <begin position="48"/>
        <end position="65"/>
    </location>
</feature>
<evidence type="ECO:0000259" key="9">
    <source>
        <dbReference type="Pfam" id="PF11984"/>
    </source>
</evidence>
<dbReference type="InterPro" id="IPR054653">
    <property type="entry name" value="EpsI_type_B_pred"/>
</dbReference>
<dbReference type="InterPro" id="IPR019127">
    <property type="entry name" value="Exosortase"/>
</dbReference>
<keyword evidence="2" id="KW-1003">Cell membrane</keyword>
<organism evidence="10 11">
    <name type="scientific">Herbaspirillum robiniae</name>
    <dbReference type="NCBI Taxonomy" id="2014887"/>
    <lineage>
        <taxon>Bacteria</taxon>
        <taxon>Pseudomonadati</taxon>
        <taxon>Pseudomonadota</taxon>
        <taxon>Betaproteobacteria</taxon>
        <taxon>Burkholderiales</taxon>
        <taxon>Oxalobacteraceae</taxon>
        <taxon>Herbaspirillum</taxon>
    </lineage>
</organism>
<keyword evidence="5" id="KW-0378">Hydrolase</keyword>
<dbReference type="Proteomes" id="UP000197596">
    <property type="component" value="Unassembled WGS sequence"/>
</dbReference>
<evidence type="ECO:0000256" key="7">
    <source>
        <dbReference type="ARBA" id="ARBA00023136"/>
    </source>
</evidence>
<reference evidence="10 11" key="1">
    <citation type="submission" date="2017-06" db="EMBL/GenBank/DDBJ databases">
        <title>Herbaspirillum phytohormonus sp. nov., isolated from the root nodule of Robinia pseudoacacia in lead-zinc mine.</title>
        <authorList>
            <person name="Fan M."/>
            <person name="Lin Y."/>
        </authorList>
    </citation>
    <scope>NUCLEOTIDE SEQUENCE [LARGE SCALE GENOMIC DNA]</scope>
    <source>
        <strain evidence="10 11">HZ10</strain>
    </source>
</reference>
<keyword evidence="3" id="KW-0645">Protease</keyword>
<feature type="transmembrane region" description="Helical" evidence="8">
    <location>
        <begin position="314"/>
        <end position="342"/>
    </location>
</feature>
<dbReference type="GO" id="GO:0006508">
    <property type="term" value="P:proteolysis"/>
    <property type="evidence" value="ECO:0007669"/>
    <property type="project" value="UniProtKB-KW"/>
</dbReference>
<proteinExistence type="predicted"/>
<protein>
    <submittedName>
        <fullName evidence="10">Exosortase B</fullName>
    </submittedName>
</protein>
<feature type="transmembrane region" description="Helical" evidence="8">
    <location>
        <begin position="130"/>
        <end position="148"/>
    </location>
</feature>
<evidence type="ECO:0000256" key="6">
    <source>
        <dbReference type="ARBA" id="ARBA00022989"/>
    </source>
</evidence>
<dbReference type="NCBIfam" id="TIGR02602">
    <property type="entry name" value="8TM_EpsH"/>
    <property type="match status" value="1"/>
</dbReference>
<comment type="caution">
    <text evidence="10">The sequence shown here is derived from an EMBL/GenBank/DDBJ whole genome shotgun (WGS) entry which is preliminary data.</text>
</comment>
<feature type="transmembrane region" description="Helical" evidence="8">
    <location>
        <begin position="77"/>
        <end position="97"/>
    </location>
</feature>
<dbReference type="NCBIfam" id="TIGR04178">
    <property type="entry name" value="exo_archaeo"/>
    <property type="match status" value="1"/>
</dbReference>
<dbReference type="EMBL" id="NJGU01000001">
    <property type="protein sequence ID" value="OWY30973.1"/>
    <property type="molecule type" value="Genomic_DNA"/>
</dbReference>
<evidence type="ECO:0000256" key="3">
    <source>
        <dbReference type="ARBA" id="ARBA00022670"/>
    </source>
</evidence>
<keyword evidence="7 8" id="KW-0472">Membrane</keyword>
<dbReference type="Pfam" id="PF11984">
    <property type="entry name" value="DUF3485"/>
    <property type="match status" value="1"/>
</dbReference>
<dbReference type="NCBIfam" id="NF045609">
    <property type="entry name" value="EpsI_type_B"/>
    <property type="match status" value="1"/>
</dbReference>
<dbReference type="AlphaFoldDB" id="A0A246WV82"/>
<comment type="subcellular location">
    <subcellularLocation>
        <location evidence="1">Cell membrane</location>
        <topology evidence="1">Multi-pass membrane protein</topology>
    </subcellularLocation>
</comment>
<dbReference type="NCBIfam" id="TIGR02914">
    <property type="entry name" value="EpsI_fam"/>
    <property type="match status" value="1"/>
</dbReference>
<dbReference type="Pfam" id="PF09721">
    <property type="entry name" value="Exosortase_EpsH"/>
    <property type="match status" value="1"/>
</dbReference>
<dbReference type="NCBIfam" id="TIGR03113">
    <property type="entry name" value="exosort_XrtB"/>
    <property type="match status" value="1"/>
</dbReference>
<dbReference type="InterPro" id="IPR026392">
    <property type="entry name" value="Exo/Archaeosortase_dom"/>
</dbReference>
<evidence type="ECO:0000256" key="8">
    <source>
        <dbReference type="SAM" id="Phobius"/>
    </source>
</evidence>